<comment type="subcellular location">
    <subcellularLocation>
        <location evidence="1">Secreted</location>
    </subcellularLocation>
</comment>
<accession>B3MYM6</accession>
<evidence type="ECO:0000313" key="5">
    <source>
        <dbReference type="EMBL" id="EDV32720.2"/>
    </source>
</evidence>
<evidence type="ECO:0000256" key="2">
    <source>
        <dbReference type="ARBA" id="ARBA00022525"/>
    </source>
</evidence>
<dbReference type="KEGG" id="dan:6504671"/>
<dbReference type="FunCoup" id="B3MYM6">
    <property type="interactions" value="92"/>
</dbReference>
<feature type="coiled-coil region" evidence="3">
    <location>
        <begin position="27"/>
        <end position="54"/>
    </location>
</feature>
<dbReference type="InterPro" id="IPR051666">
    <property type="entry name" value="SP_Capacitation_Regulator"/>
</dbReference>
<evidence type="ECO:0000256" key="1">
    <source>
        <dbReference type="ARBA" id="ARBA00004613"/>
    </source>
</evidence>
<dbReference type="eggNOG" id="ENOG502RZ4E">
    <property type="taxonomic scope" value="Eukaryota"/>
</dbReference>
<keyword evidence="4" id="KW-0732">Signal</keyword>
<dbReference type="CTD" id="45973"/>
<organism evidence="5 6">
    <name type="scientific">Drosophila ananassae</name>
    <name type="common">Fruit fly</name>
    <dbReference type="NCBI Taxonomy" id="7217"/>
    <lineage>
        <taxon>Eukaryota</taxon>
        <taxon>Metazoa</taxon>
        <taxon>Ecdysozoa</taxon>
        <taxon>Arthropoda</taxon>
        <taxon>Hexapoda</taxon>
        <taxon>Insecta</taxon>
        <taxon>Pterygota</taxon>
        <taxon>Neoptera</taxon>
        <taxon>Endopterygota</taxon>
        <taxon>Diptera</taxon>
        <taxon>Brachycera</taxon>
        <taxon>Muscomorpha</taxon>
        <taxon>Ephydroidea</taxon>
        <taxon>Drosophilidae</taxon>
        <taxon>Drosophila</taxon>
        <taxon>Sophophora</taxon>
    </lineage>
</organism>
<keyword evidence="3" id="KW-0175">Coiled coil</keyword>
<evidence type="ECO:0000256" key="3">
    <source>
        <dbReference type="SAM" id="Coils"/>
    </source>
</evidence>
<dbReference type="STRING" id="7217.B3MYM6"/>
<dbReference type="GO" id="GO:0008201">
    <property type="term" value="F:heparin binding"/>
    <property type="evidence" value="ECO:0007669"/>
    <property type="project" value="TreeGrafter"/>
</dbReference>
<reference evidence="5 6" key="1">
    <citation type="journal article" date="2007" name="Nature">
        <title>Evolution of genes and genomes on the Drosophila phylogeny.</title>
        <authorList>
            <consortium name="Drosophila 12 Genomes Consortium"/>
            <person name="Clark A.G."/>
            <person name="Eisen M.B."/>
            <person name="Smith D.R."/>
            <person name="Bergman C.M."/>
            <person name="Oliver B."/>
            <person name="Markow T.A."/>
            <person name="Kaufman T.C."/>
            <person name="Kellis M."/>
            <person name="Gelbart W."/>
            <person name="Iyer V.N."/>
            <person name="Pollard D.A."/>
            <person name="Sackton T.B."/>
            <person name="Larracuente A.M."/>
            <person name="Singh N.D."/>
            <person name="Abad J.P."/>
            <person name="Abt D.N."/>
            <person name="Adryan B."/>
            <person name="Aguade M."/>
            <person name="Akashi H."/>
            <person name="Anderson W.W."/>
            <person name="Aquadro C.F."/>
            <person name="Ardell D.H."/>
            <person name="Arguello R."/>
            <person name="Artieri C.G."/>
            <person name="Barbash D.A."/>
            <person name="Barker D."/>
            <person name="Barsanti P."/>
            <person name="Batterham P."/>
            <person name="Batzoglou S."/>
            <person name="Begun D."/>
            <person name="Bhutkar A."/>
            <person name="Blanco E."/>
            <person name="Bosak S.A."/>
            <person name="Bradley R.K."/>
            <person name="Brand A.D."/>
            <person name="Brent M.R."/>
            <person name="Brooks A.N."/>
            <person name="Brown R.H."/>
            <person name="Butlin R.K."/>
            <person name="Caggese C."/>
            <person name="Calvi B.R."/>
            <person name="Bernardo de Carvalho A."/>
            <person name="Caspi A."/>
            <person name="Castrezana S."/>
            <person name="Celniker S.E."/>
            <person name="Chang J.L."/>
            <person name="Chapple C."/>
            <person name="Chatterji S."/>
            <person name="Chinwalla A."/>
            <person name="Civetta A."/>
            <person name="Clifton S.W."/>
            <person name="Comeron J.M."/>
            <person name="Costello J.C."/>
            <person name="Coyne J.A."/>
            <person name="Daub J."/>
            <person name="David R.G."/>
            <person name="Delcher A.L."/>
            <person name="Delehaunty K."/>
            <person name="Do C.B."/>
            <person name="Ebling H."/>
            <person name="Edwards K."/>
            <person name="Eickbush T."/>
            <person name="Evans J.D."/>
            <person name="Filipski A."/>
            <person name="Findeiss S."/>
            <person name="Freyhult E."/>
            <person name="Fulton L."/>
            <person name="Fulton R."/>
            <person name="Garcia A.C."/>
            <person name="Gardiner A."/>
            <person name="Garfield D.A."/>
            <person name="Garvin B.E."/>
            <person name="Gibson G."/>
            <person name="Gilbert D."/>
            <person name="Gnerre S."/>
            <person name="Godfrey J."/>
            <person name="Good R."/>
            <person name="Gotea V."/>
            <person name="Gravely B."/>
            <person name="Greenberg A.J."/>
            <person name="Griffiths-Jones S."/>
            <person name="Gross S."/>
            <person name="Guigo R."/>
            <person name="Gustafson E.A."/>
            <person name="Haerty W."/>
            <person name="Hahn M.W."/>
            <person name="Halligan D.L."/>
            <person name="Halpern A.L."/>
            <person name="Halter G.M."/>
            <person name="Han M.V."/>
            <person name="Heger A."/>
            <person name="Hillier L."/>
            <person name="Hinrichs A.S."/>
            <person name="Holmes I."/>
            <person name="Hoskins R.A."/>
            <person name="Hubisz M.J."/>
            <person name="Hultmark D."/>
            <person name="Huntley M.A."/>
            <person name="Jaffe D.B."/>
            <person name="Jagadeeshan S."/>
            <person name="Jeck W.R."/>
            <person name="Johnson J."/>
            <person name="Jones C.D."/>
            <person name="Jordan W.C."/>
            <person name="Karpen G.H."/>
            <person name="Kataoka E."/>
            <person name="Keightley P.D."/>
            <person name="Kheradpour P."/>
            <person name="Kirkness E.F."/>
            <person name="Koerich L.B."/>
            <person name="Kristiansen K."/>
            <person name="Kudrna D."/>
            <person name="Kulathinal R.J."/>
            <person name="Kumar S."/>
            <person name="Kwok R."/>
            <person name="Lander E."/>
            <person name="Langley C.H."/>
            <person name="Lapoint R."/>
            <person name="Lazzaro B.P."/>
            <person name="Lee S.J."/>
            <person name="Levesque L."/>
            <person name="Li R."/>
            <person name="Lin C.F."/>
            <person name="Lin M.F."/>
            <person name="Lindblad-Toh K."/>
            <person name="Llopart A."/>
            <person name="Long M."/>
            <person name="Low L."/>
            <person name="Lozovsky E."/>
            <person name="Lu J."/>
            <person name="Luo M."/>
            <person name="Machado C.A."/>
            <person name="Makalowski W."/>
            <person name="Marzo M."/>
            <person name="Matsuda M."/>
            <person name="Matzkin L."/>
            <person name="McAllister B."/>
            <person name="McBride C.S."/>
            <person name="McKernan B."/>
            <person name="McKernan K."/>
            <person name="Mendez-Lago M."/>
            <person name="Minx P."/>
            <person name="Mollenhauer M.U."/>
            <person name="Montooth K."/>
            <person name="Mount S.M."/>
            <person name="Mu X."/>
            <person name="Myers E."/>
            <person name="Negre B."/>
            <person name="Newfeld S."/>
            <person name="Nielsen R."/>
            <person name="Noor M.A."/>
            <person name="O'Grady P."/>
            <person name="Pachter L."/>
            <person name="Papaceit M."/>
            <person name="Parisi M.J."/>
            <person name="Parisi M."/>
            <person name="Parts L."/>
            <person name="Pedersen J.S."/>
            <person name="Pesole G."/>
            <person name="Phillippy A.M."/>
            <person name="Ponting C.P."/>
            <person name="Pop M."/>
            <person name="Porcelli D."/>
            <person name="Powell J.R."/>
            <person name="Prohaska S."/>
            <person name="Pruitt K."/>
            <person name="Puig M."/>
            <person name="Quesneville H."/>
            <person name="Ram K.R."/>
            <person name="Rand D."/>
            <person name="Rasmussen M.D."/>
            <person name="Reed L.K."/>
            <person name="Reenan R."/>
            <person name="Reily A."/>
            <person name="Remington K.A."/>
            <person name="Rieger T.T."/>
            <person name="Ritchie M.G."/>
            <person name="Robin C."/>
            <person name="Rogers Y.H."/>
            <person name="Rohde C."/>
            <person name="Rozas J."/>
            <person name="Rubenfield M.J."/>
            <person name="Ruiz A."/>
            <person name="Russo S."/>
            <person name="Salzberg S.L."/>
            <person name="Sanchez-Gracia A."/>
            <person name="Saranga D.J."/>
            <person name="Sato H."/>
            <person name="Schaeffer S.W."/>
            <person name="Schatz M.C."/>
            <person name="Schlenke T."/>
            <person name="Schwartz R."/>
            <person name="Segarra C."/>
            <person name="Singh R.S."/>
            <person name="Sirot L."/>
            <person name="Sirota M."/>
            <person name="Sisneros N.B."/>
            <person name="Smith C.D."/>
            <person name="Smith T.F."/>
            <person name="Spieth J."/>
            <person name="Stage D.E."/>
            <person name="Stark A."/>
            <person name="Stephan W."/>
            <person name="Strausberg R.L."/>
            <person name="Strempel S."/>
            <person name="Sturgill D."/>
            <person name="Sutton G."/>
            <person name="Sutton G.G."/>
            <person name="Tao W."/>
            <person name="Teichmann S."/>
            <person name="Tobari Y.N."/>
            <person name="Tomimura Y."/>
            <person name="Tsolas J.M."/>
            <person name="Valente V.L."/>
            <person name="Venter E."/>
            <person name="Venter J.C."/>
            <person name="Vicario S."/>
            <person name="Vieira F.G."/>
            <person name="Vilella A.J."/>
            <person name="Villasante A."/>
            <person name="Walenz B."/>
            <person name="Wang J."/>
            <person name="Wasserman M."/>
            <person name="Watts T."/>
            <person name="Wilson D."/>
            <person name="Wilson R.K."/>
            <person name="Wing R.A."/>
            <person name="Wolfner M.F."/>
            <person name="Wong A."/>
            <person name="Wong G.K."/>
            <person name="Wu C.I."/>
            <person name="Wu G."/>
            <person name="Yamamoto D."/>
            <person name="Yang H.P."/>
            <person name="Yang S.P."/>
            <person name="Yorke J.A."/>
            <person name="Yoshida K."/>
            <person name="Zdobnov E."/>
            <person name="Zhang P."/>
            <person name="Zhang Y."/>
            <person name="Zimin A.V."/>
            <person name="Baldwin J."/>
            <person name="Abdouelleil A."/>
            <person name="Abdulkadir J."/>
            <person name="Abebe A."/>
            <person name="Abera B."/>
            <person name="Abreu J."/>
            <person name="Acer S.C."/>
            <person name="Aftuck L."/>
            <person name="Alexander A."/>
            <person name="An P."/>
            <person name="Anderson E."/>
            <person name="Anderson S."/>
            <person name="Arachi H."/>
            <person name="Azer M."/>
            <person name="Bachantsang P."/>
            <person name="Barry A."/>
            <person name="Bayul T."/>
            <person name="Berlin A."/>
            <person name="Bessette D."/>
            <person name="Bloom T."/>
            <person name="Blye J."/>
            <person name="Boguslavskiy L."/>
            <person name="Bonnet C."/>
            <person name="Boukhgalter B."/>
            <person name="Bourzgui I."/>
            <person name="Brown A."/>
            <person name="Cahill P."/>
            <person name="Channer S."/>
            <person name="Cheshatsang Y."/>
            <person name="Chuda L."/>
            <person name="Citroen M."/>
            <person name="Collymore A."/>
            <person name="Cooke P."/>
            <person name="Costello M."/>
            <person name="D'Aco K."/>
            <person name="Daza R."/>
            <person name="De Haan G."/>
            <person name="DeGray S."/>
            <person name="DeMaso C."/>
            <person name="Dhargay N."/>
            <person name="Dooley K."/>
            <person name="Dooley E."/>
            <person name="Doricent M."/>
            <person name="Dorje P."/>
            <person name="Dorjee K."/>
            <person name="Dupes A."/>
            <person name="Elong R."/>
            <person name="Falk J."/>
            <person name="Farina A."/>
            <person name="Faro S."/>
            <person name="Ferguson D."/>
            <person name="Fisher S."/>
            <person name="Foley C.D."/>
            <person name="Franke A."/>
            <person name="Friedrich D."/>
            <person name="Gadbois L."/>
            <person name="Gearin G."/>
            <person name="Gearin C.R."/>
            <person name="Giannoukos G."/>
            <person name="Goode T."/>
            <person name="Graham J."/>
            <person name="Grandbois E."/>
            <person name="Grewal S."/>
            <person name="Gyaltsen K."/>
            <person name="Hafez N."/>
            <person name="Hagos B."/>
            <person name="Hall J."/>
            <person name="Henson C."/>
            <person name="Hollinger A."/>
            <person name="Honan T."/>
            <person name="Huard M.D."/>
            <person name="Hughes L."/>
            <person name="Hurhula B."/>
            <person name="Husby M.E."/>
            <person name="Kamat A."/>
            <person name="Kanga B."/>
            <person name="Kashin S."/>
            <person name="Khazanovich D."/>
            <person name="Kisner P."/>
            <person name="Lance K."/>
            <person name="Lara M."/>
            <person name="Lee W."/>
            <person name="Lennon N."/>
            <person name="Letendre F."/>
            <person name="LeVine R."/>
            <person name="Lipovsky A."/>
            <person name="Liu X."/>
            <person name="Liu J."/>
            <person name="Liu S."/>
            <person name="Lokyitsang T."/>
            <person name="Lokyitsang Y."/>
            <person name="Lubonja R."/>
            <person name="Lui A."/>
            <person name="MacDonald P."/>
            <person name="Magnisalis V."/>
            <person name="Maru K."/>
            <person name="Matthews C."/>
            <person name="McCusker W."/>
            <person name="McDonough S."/>
            <person name="Mehta T."/>
            <person name="Meldrim J."/>
            <person name="Meneus L."/>
            <person name="Mihai O."/>
            <person name="Mihalev A."/>
            <person name="Mihova T."/>
            <person name="Mittelman R."/>
            <person name="Mlenga V."/>
            <person name="Montmayeur A."/>
            <person name="Mulrain L."/>
            <person name="Navidi A."/>
            <person name="Naylor J."/>
            <person name="Negash T."/>
            <person name="Nguyen T."/>
            <person name="Nguyen N."/>
            <person name="Nicol R."/>
            <person name="Norbu C."/>
            <person name="Norbu N."/>
            <person name="Novod N."/>
            <person name="O'Neill B."/>
            <person name="Osman S."/>
            <person name="Markiewicz E."/>
            <person name="Oyono O.L."/>
            <person name="Patti C."/>
            <person name="Phunkhang P."/>
            <person name="Pierre F."/>
            <person name="Priest M."/>
            <person name="Raghuraman S."/>
            <person name="Rege F."/>
            <person name="Reyes R."/>
            <person name="Rise C."/>
            <person name="Rogov P."/>
            <person name="Ross K."/>
            <person name="Ryan E."/>
            <person name="Settipalli S."/>
            <person name="Shea T."/>
            <person name="Sherpa N."/>
            <person name="Shi L."/>
            <person name="Shih D."/>
            <person name="Sparrow T."/>
            <person name="Spaulding J."/>
            <person name="Stalker J."/>
            <person name="Stange-Thomann N."/>
            <person name="Stavropoulos S."/>
            <person name="Stone C."/>
            <person name="Strader C."/>
            <person name="Tesfaye S."/>
            <person name="Thomson T."/>
            <person name="Thoulutsang Y."/>
            <person name="Thoulutsang D."/>
            <person name="Topham K."/>
            <person name="Topping I."/>
            <person name="Tsamla T."/>
            <person name="Vassiliev H."/>
            <person name="Vo A."/>
            <person name="Wangchuk T."/>
            <person name="Wangdi T."/>
            <person name="Weiand M."/>
            <person name="Wilkinson J."/>
            <person name="Wilson A."/>
            <person name="Yadav S."/>
            <person name="Young G."/>
            <person name="Yu Q."/>
            <person name="Zembek L."/>
            <person name="Zhong D."/>
            <person name="Zimmer A."/>
            <person name="Zwirko Z."/>
            <person name="Jaffe D.B."/>
            <person name="Alvarez P."/>
            <person name="Brockman W."/>
            <person name="Butler J."/>
            <person name="Chin C."/>
            <person name="Gnerre S."/>
            <person name="Grabherr M."/>
            <person name="Kleber M."/>
            <person name="Mauceli E."/>
            <person name="MacCallum I."/>
        </authorList>
    </citation>
    <scope>NUCLEOTIDE SEQUENCE [LARGE SCALE GENOMIC DNA]</scope>
    <source>
        <strain evidence="6">Tucson 14024-0371.13</strain>
    </source>
</reference>
<proteinExistence type="predicted"/>
<dbReference type="GO" id="GO:0009986">
    <property type="term" value="C:cell surface"/>
    <property type="evidence" value="ECO:0007669"/>
    <property type="project" value="TreeGrafter"/>
</dbReference>
<dbReference type="Proteomes" id="UP000007801">
    <property type="component" value="Unassembled WGS sequence"/>
</dbReference>
<sequence length="2118" mass="237490">MVFCEMVTLKLLLLAGLVVSGFSQGPSASQKAEIAKLRSELNKALEENDGAQEGVVVAPAWTQHDGGPPLPKTSRVEVNDASLRSAAALRHEIQQAVQHQGQTQEVVQLQAELKDKSQSQAAKQEVLGAAAKDEDVQPNVVESNSQSDIDLEQLQRLELSKRRTRDMLVLSRIEELFNVSLPSNVDRWLTLQTNGSGYIIGQQIGAGFLVLSKNFELLQSYVFPGNVTSLLGLERWSPKKHIQEGILVISSQDQLFWLLLEPGKGLIPFWQWPLGAEVTKISSFNLDGRDYLALVGNRILSIYAFDLETQEFWIAQRLQLADVISDLSILDAGRELLLAVGQTNETLIYAWRGSGGELRQRVDSPQVTGITAFQMGGRSYLALGGQKPRILVYLQGQLFPRTILGQNFGFVEKFLPVPVRSYRDDLLLLVQHRVFFEPHSLLVLEVLVWNGEAFEAGLPPPCGATYGANCLLDQLQDIGVQGAALLRQLDQPPLVLVPRNQAPSSLFRLETQLLARNSETQDLQEIHQYMQEWVGEQDKLLLLAEQLNVEDQMIYDEVAANLVVSAGGSIEELLVNEVAWTGADAMLDMNDLLQQIRILEEELTPLRRSKRQANPLYDFHYEHLEVDAIEAEDLVVEHLNHMPMFIQNSTLKLPPEGRLNVQRLEVLEAPREEEPSPALGNETHDTLKLTGDLEFSSINGLEWRQLLQDLVWRNEPLSLNQLSVEGPVIIEDTLQVSKLNDLSFPGDYLWSQGNETSVVQAPKEFIQTLSANVVDTSGSINGKNPLDAITLNDAQDWSGWVTFSHLEVTEQLELNGTAQGRQFEEAPLNPTLLEANVLHADCHFDQLLVEGSLRLLGKLENDTFDSLLGDLVQRTSDANEEIQVDGAKRVDHLVLPVDSHVLDGRLSGLPLDRFVTKHSAQTLPNLTQIYGYVYFHQLELAKGSTYDGVDLEKLLAESIRLDGSSPLSSSPRTRLRFESHPELTGLYVNHSLNQIPLSSGYQLLHESLHLMAGNFTHLAAEQAQVNKDITGQGLLNGKNLENLLKEEPRTWSGDVHVQELLLPQGVQAKELQGIKADLLLDFLQQLDDLPLLILQGKLQVDRMAVTGGSVMVEQSLNGREWAELQRQVVWLDRPNELRTRWTLQDAPDLQGNLHILGSFNDRLLPELLDDIVFRPENSQEEVLIEGTKSFRAPIQADSLQLAALNGVPFEQLATREQKPLILTGNVQLQGRLFVEDLRLQGDQNESFQELETLLRWDPVQQNFIQRGVVQIPGNVSLDGLTVMGHLGNLSREPLEELFGQLIFKQQPRIQLQGHKTFTGRVRIEDGGFVGKLNGLDVEQLLSQLIFVDGDKEEVTVETPLVFEAPVQMESLTAERLVLEGQLLNGCNVTEWLLDTVRVDRDWQGSGVTFSRGSLDGNSLEVEHLNDLDLSQVVTLHTEQELTEPLNADEVILKDGHLSVQGSVNGRNLSEDYENTLMTNPLKPQQVDTPLFLSGINVSGSLETTAPIKGINLSDVATLDGPEPLLLQSPLYFAQLHAPSLKAGHPLNGFQFGDWHQRSLWARGRDQQEITGSWRVNKLRVKQPEVDGQRLRRQTVEESYWNLCQQLARILQLPYQVQKLQTTFTLKQLPDQEAVRRVFAVPADENTFYLLVNELGCWTRIYRWNGGGFQAAGAFEGGPIDEVVALRVGNQSSSKEFTFMTSHDMAEDEDEASWNCSNFHSTLVSWRRSESQDTTEQMDIPTATLRSLKDEQEKLRKSPSLGNPNYQQALRYLQRPVIESQLGEEWQLSREKDLDPEEVLRIRNRLLDTLQRQLQTEVNIIQLSIPESDLYDEHLMEDFLELIQQLEHLHMDTLPLPDTPSKVLAARSAQLIFPVCQEFRGMAQNGAALQEHEAAVLEQALVDVLTLANHNCGSPEDEKLHAVIERLRKLQDDLQTDVPDLEEAASQQEELFLPLNWRPVQTLRLTVGPDYRPKVLYARLTHLADPEGPPPTTPSSAPAAHIQIHHVNGSLFQSLAGERGARHLATLRVRDETLLAFVEGCCRIRVLIYRGVQGFVPFAVFRAPRQGSGQEDEVLQLLTMRLPLRRAPGAMYSLAVVQSRRITFYELVVAGLLEPWIKC</sequence>
<dbReference type="PANTHER" id="PTHR22918">
    <property type="entry name" value="SEMINAL PLASMA PROTEIN"/>
    <property type="match status" value="1"/>
</dbReference>
<feature type="chain" id="PRO_5006455016" evidence="4">
    <location>
        <begin position="24"/>
        <end position="2118"/>
    </location>
</feature>
<dbReference type="GeneID" id="6504671"/>
<keyword evidence="6" id="KW-1185">Reference proteome</keyword>
<dbReference type="PANTHER" id="PTHR22918:SF6">
    <property type="entry name" value="EG:8D8.1 PROTEIN-RELATED"/>
    <property type="match status" value="1"/>
</dbReference>
<feature type="signal peptide" evidence="4">
    <location>
        <begin position="1"/>
        <end position="23"/>
    </location>
</feature>
<protein>
    <submittedName>
        <fullName evidence="5">Uncharacterized protein</fullName>
    </submittedName>
</protein>
<gene>
    <name evidence="5" type="primary">Dana\GF22001</name>
    <name evidence="5" type="synonym">dana_GLEANR_5996</name>
    <name evidence="5" type="ORF">GF22001</name>
</gene>
<dbReference type="GO" id="GO:0005576">
    <property type="term" value="C:extracellular region"/>
    <property type="evidence" value="ECO:0007669"/>
    <property type="project" value="UniProtKB-SubCell"/>
</dbReference>
<dbReference type="OrthoDB" id="6022258at2759"/>
<name>B3MYM6_DROAN</name>
<evidence type="ECO:0000313" key="6">
    <source>
        <dbReference type="Proteomes" id="UP000007801"/>
    </source>
</evidence>
<feature type="coiled-coil region" evidence="3">
    <location>
        <begin position="582"/>
        <end position="609"/>
    </location>
</feature>
<dbReference type="HOGENOM" id="CLU_001349_0_0_1"/>
<dbReference type="InParanoid" id="B3MYM6"/>
<keyword evidence="2" id="KW-0964">Secreted</keyword>
<dbReference type="EMBL" id="CH902632">
    <property type="protein sequence ID" value="EDV32720.2"/>
    <property type="molecule type" value="Genomic_DNA"/>
</dbReference>
<evidence type="ECO:0000256" key="4">
    <source>
        <dbReference type="SAM" id="SignalP"/>
    </source>
</evidence>